<keyword evidence="2" id="KW-1185">Reference proteome</keyword>
<evidence type="ECO:0000313" key="2">
    <source>
        <dbReference type="Proteomes" id="UP001549047"/>
    </source>
</evidence>
<comment type="caution">
    <text evidence="1">The sequence shown here is derived from an EMBL/GenBank/DDBJ whole genome shotgun (WGS) entry which is preliminary data.</text>
</comment>
<dbReference type="RefSeq" id="WP_354555708.1">
    <property type="nucleotide sequence ID" value="NZ_JBEPMB010000001.1"/>
</dbReference>
<name>A0ABV2IZY8_9HYPH</name>
<protein>
    <submittedName>
        <fullName evidence="1">Uncharacterized protein</fullName>
    </submittedName>
</protein>
<proteinExistence type="predicted"/>
<organism evidence="1 2">
    <name type="scientific">Rhizobium aquaticum</name>
    <dbReference type="NCBI Taxonomy" id="1549636"/>
    <lineage>
        <taxon>Bacteria</taxon>
        <taxon>Pseudomonadati</taxon>
        <taxon>Pseudomonadota</taxon>
        <taxon>Alphaproteobacteria</taxon>
        <taxon>Hyphomicrobiales</taxon>
        <taxon>Rhizobiaceae</taxon>
        <taxon>Rhizobium/Agrobacterium group</taxon>
        <taxon>Rhizobium</taxon>
    </lineage>
</organism>
<accession>A0ABV2IZY8</accession>
<sequence>MDGQVRRMVIIALVGMVFGLSTSAVITSASGSNVRFYHGPEVACVLNADPLCGGVK</sequence>
<reference evidence="1 2" key="1">
    <citation type="submission" date="2024-06" db="EMBL/GenBank/DDBJ databases">
        <title>Genomic Encyclopedia of Type Strains, Phase IV (KMG-IV): sequencing the most valuable type-strain genomes for metagenomic binning, comparative biology and taxonomic classification.</title>
        <authorList>
            <person name="Goeker M."/>
        </authorList>
    </citation>
    <scope>NUCLEOTIDE SEQUENCE [LARGE SCALE GENOMIC DNA]</scope>
    <source>
        <strain evidence="1 2">DSM 29780</strain>
    </source>
</reference>
<evidence type="ECO:0000313" key="1">
    <source>
        <dbReference type="EMBL" id="MET3613224.1"/>
    </source>
</evidence>
<gene>
    <name evidence="1" type="ORF">ABID16_001529</name>
</gene>
<dbReference type="EMBL" id="JBEPMB010000001">
    <property type="protein sequence ID" value="MET3613224.1"/>
    <property type="molecule type" value="Genomic_DNA"/>
</dbReference>
<dbReference type="Proteomes" id="UP001549047">
    <property type="component" value="Unassembled WGS sequence"/>
</dbReference>